<dbReference type="RefSeq" id="WP_268076573.1">
    <property type="nucleotide sequence ID" value="NZ_CP109966.1"/>
</dbReference>
<organism evidence="8 9">
    <name type="scientific">Catenovulum adriaticum</name>
    <dbReference type="NCBI Taxonomy" id="2984846"/>
    <lineage>
        <taxon>Bacteria</taxon>
        <taxon>Pseudomonadati</taxon>
        <taxon>Pseudomonadota</taxon>
        <taxon>Gammaproteobacteria</taxon>
        <taxon>Alteromonadales</taxon>
        <taxon>Alteromonadaceae</taxon>
        <taxon>Catenovulum</taxon>
    </lineage>
</organism>
<dbReference type="Pfam" id="PF00149">
    <property type="entry name" value="Metallophos"/>
    <property type="match status" value="1"/>
</dbReference>
<accession>A0ABY7AT52</accession>
<evidence type="ECO:0000256" key="5">
    <source>
        <dbReference type="PIRNR" id="PIRNR000898"/>
    </source>
</evidence>
<dbReference type="PANTHER" id="PTHR10161:SF14">
    <property type="entry name" value="TARTRATE-RESISTANT ACID PHOSPHATASE TYPE 5"/>
    <property type="match status" value="1"/>
</dbReference>
<keyword evidence="9" id="KW-1185">Reference proteome</keyword>
<proteinExistence type="predicted"/>
<keyword evidence="8" id="KW-0614">Plasmid</keyword>
<comment type="catalytic activity">
    <reaction evidence="1 5">
        <text>a phosphate monoester + H2O = an alcohol + phosphate</text>
        <dbReference type="Rhea" id="RHEA:15017"/>
        <dbReference type="ChEBI" id="CHEBI:15377"/>
        <dbReference type="ChEBI" id="CHEBI:30879"/>
        <dbReference type="ChEBI" id="CHEBI:43474"/>
        <dbReference type="ChEBI" id="CHEBI:67140"/>
        <dbReference type="EC" id="3.1.3.2"/>
    </reaction>
</comment>
<feature type="signal peptide" evidence="6">
    <location>
        <begin position="1"/>
        <end position="20"/>
    </location>
</feature>
<evidence type="ECO:0000313" key="8">
    <source>
        <dbReference type="EMBL" id="WAJ71851.1"/>
    </source>
</evidence>
<dbReference type="InterPro" id="IPR004843">
    <property type="entry name" value="Calcineurin-like_PHP"/>
</dbReference>
<dbReference type="InterPro" id="IPR024927">
    <property type="entry name" value="Acid_PPase"/>
</dbReference>
<keyword evidence="4 5" id="KW-0378">Hydrolase</keyword>
<dbReference type="PANTHER" id="PTHR10161">
    <property type="entry name" value="TARTRATE-RESISTANT ACID PHOSPHATASE TYPE 5"/>
    <property type="match status" value="1"/>
</dbReference>
<feature type="domain" description="Calcineurin-like phosphoesterase" evidence="7">
    <location>
        <begin position="48"/>
        <end position="256"/>
    </location>
</feature>
<evidence type="ECO:0000259" key="7">
    <source>
        <dbReference type="Pfam" id="PF00149"/>
    </source>
</evidence>
<evidence type="ECO:0000256" key="2">
    <source>
        <dbReference type="ARBA" id="ARBA00012646"/>
    </source>
</evidence>
<dbReference type="PIRSF" id="PIRSF000898">
    <property type="entry name" value="Acid_Ptase_5"/>
    <property type="match status" value="1"/>
</dbReference>
<geneLocation type="plasmid" evidence="8 9">
    <name>pCadTS8_1</name>
</geneLocation>
<feature type="chain" id="PRO_5045347171" description="acid phosphatase" evidence="6">
    <location>
        <begin position="21"/>
        <end position="327"/>
    </location>
</feature>
<reference evidence="8" key="1">
    <citation type="submission" date="2022-10" db="EMBL/GenBank/DDBJ databases">
        <title>Catenovulum adriacola sp. nov. isolated in the Harbour of Susak.</title>
        <authorList>
            <person name="Schoch T."/>
            <person name="Reich S.J."/>
            <person name="Stoeferle S."/>
            <person name="Flaiz M."/>
            <person name="Kazda M."/>
            <person name="Riedel C.U."/>
            <person name="Duerre P."/>
        </authorList>
    </citation>
    <scope>NUCLEOTIDE SEQUENCE</scope>
    <source>
        <strain evidence="8">TS8</strain>
        <plasmid evidence="8">pCadTS8_1</plasmid>
    </source>
</reference>
<dbReference type="EC" id="3.1.3.2" evidence="2 5"/>
<gene>
    <name evidence="8" type="ORF">OLW01_14070</name>
</gene>
<dbReference type="EMBL" id="CP109966">
    <property type="protein sequence ID" value="WAJ71851.1"/>
    <property type="molecule type" value="Genomic_DNA"/>
</dbReference>
<keyword evidence="3 6" id="KW-0732">Signal</keyword>
<keyword evidence="5" id="KW-0408">Iron</keyword>
<evidence type="ECO:0000313" key="9">
    <source>
        <dbReference type="Proteomes" id="UP001163726"/>
    </source>
</evidence>
<dbReference type="Gene3D" id="3.60.21.10">
    <property type="match status" value="1"/>
</dbReference>
<dbReference type="InterPro" id="IPR029052">
    <property type="entry name" value="Metallo-depent_PP-like"/>
</dbReference>
<dbReference type="SUPFAM" id="SSF56300">
    <property type="entry name" value="Metallo-dependent phosphatases"/>
    <property type="match status" value="1"/>
</dbReference>
<dbReference type="CDD" id="cd07378">
    <property type="entry name" value="MPP_ACP5"/>
    <property type="match status" value="1"/>
</dbReference>
<sequence>MLKKLILMLTMLTTPCVLLAEDFSQYRDELWYQKNAISNLTVEDNSLHFLVVGDWGRNGHFQQKAVASQMDNLMYWLDAEFILSTGDNFYPDGVASVQDPYFQSSFEQIYSYPHLFEPWYLVLGNHDYRGNVQAQIDYTQTSRRWNMPARYYKIEKQLEDSNDTLLLVFIDTSPFEAKYQTESKYINVRSQDGQKQLDWLSNTLEQSTAKWKIVIGHHPMYSSGKRYGKTGSVRAALEPILEKYEVNAYFAGHEHDLQHNQIADKNVHHFISGAGSAVRDVKPRSFTQFARATAGVTSVSINPEFMLVQMVSAQGDVIYHTRINASR</sequence>
<dbReference type="Proteomes" id="UP001163726">
    <property type="component" value="Plasmid pCadTS8_1"/>
</dbReference>
<name>A0ABY7AT52_9ALTE</name>
<dbReference type="InterPro" id="IPR051558">
    <property type="entry name" value="Metallophosphoesterase_PAP"/>
</dbReference>
<evidence type="ECO:0000256" key="1">
    <source>
        <dbReference type="ARBA" id="ARBA00000032"/>
    </source>
</evidence>
<protein>
    <recommendedName>
        <fullName evidence="2 5">acid phosphatase</fullName>
        <ecNumber evidence="2 5">3.1.3.2</ecNumber>
    </recommendedName>
</protein>
<evidence type="ECO:0000256" key="4">
    <source>
        <dbReference type="ARBA" id="ARBA00022801"/>
    </source>
</evidence>
<evidence type="ECO:0000256" key="3">
    <source>
        <dbReference type="ARBA" id="ARBA00022729"/>
    </source>
</evidence>
<evidence type="ECO:0000256" key="6">
    <source>
        <dbReference type="SAM" id="SignalP"/>
    </source>
</evidence>